<dbReference type="EMBL" id="CP008743">
    <property type="protein sequence ID" value="ARN84080.1"/>
    <property type="molecule type" value="Genomic_DNA"/>
</dbReference>
<reference evidence="2 3" key="1">
    <citation type="submission" date="2014-06" db="EMBL/GenBank/DDBJ databases">
        <title>The genome of the endonuclear symbiont Nucleicultrix amoebiphila.</title>
        <authorList>
            <person name="Schulz F."/>
            <person name="Horn M."/>
        </authorList>
    </citation>
    <scope>NUCLEOTIDE SEQUENCE [LARGE SCALE GENOMIC DNA]</scope>
    <source>
        <strain evidence="2 3">FS5</strain>
    </source>
</reference>
<evidence type="ECO:0000313" key="3">
    <source>
        <dbReference type="Proteomes" id="UP000237351"/>
    </source>
</evidence>
<dbReference type="STRING" id="1414854.GQ61_00520"/>
<dbReference type="Proteomes" id="UP000237351">
    <property type="component" value="Chromosome"/>
</dbReference>
<dbReference type="Gene3D" id="2.30.30.320">
    <property type="entry name" value="DUF1653-like domain"/>
    <property type="match status" value="1"/>
</dbReference>
<accession>A0A1W6N2I1</accession>
<sequence length="76" mass="9089">MTVSDPEVGSIYYHYRDIKGEKPYIVRCIALREENEEPTVIYEAQYGDRLTWDRRLNDWHAVIELDGQIISRFRKA</sequence>
<dbReference type="Pfam" id="PF07866">
    <property type="entry name" value="DUF1653"/>
    <property type="match status" value="1"/>
</dbReference>
<proteinExistence type="predicted"/>
<feature type="domain" description="DUF1653" evidence="1">
    <location>
        <begin position="11"/>
        <end position="74"/>
    </location>
</feature>
<gene>
    <name evidence="2" type="ORF">GQ61_00520</name>
</gene>
<keyword evidence="3" id="KW-1185">Reference proteome</keyword>
<dbReference type="InterPro" id="IPR023387">
    <property type="entry name" value="DUF1653-like_dom"/>
</dbReference>
<evidence type="ECO:0000313" key="2">
    <source>
        <dbReference type="EMBL" id="ARN84080.1"/>
    </source>
</evidence>
<name>A0A1W6N2I1_9PROT</name>
<organism evidence="2 3">
    <name type="scientific">Candidatus Nucleicultrix amoebiphila FS5</name>
    <dbReference type="NCBI Taxonomy" id="1414854"/>
    <lineage>
        <taxon>Bacteria</taxon>
        <taxon>Pseudomonadati</taxon>
        <taxon>Pseudomonadota</taxon>
        <taxon>Alphaproteobacteria</taxon>
        <taxon>Holosporales</taxon>
        <taxon>Candidatus Nucleicultricaceae</taxon>
        <taxon>Candidatus Nucleicultrix</taxon>
    </lineage>
</organism>
<protein>
    <recommendedName>
        <fullName evidence="1">DUF1653 domain-containing protein</fullName>
    </recommendedName>
</protein>
<dbReference type="AlphaFoldDB" id="A0A1W6N2I1"/>
<evidence type="ECO:0000259" key="1">
    <source>
        <dbReference type="Pfam" id="PF07866"/>
    </source>
</evidence>
<dbReference type="KEGG" id="naf:GQ61_00520"/>
<dbReference type="InterPro" id="IPR037135">
    <property type="entry name" value="DUF1653-like_dom_sf"/>
</dbReference>